<comment type="caution">
    <text evidence="3">The sequence shown here is derived from an EMBL/GenBank/DDBJ whole genome shotgun (WGS) entry which is preliminary data.</text>
</comment>
<protein>
    <submittedName>
        <fullName evidence="3">Glycosyl hydrolase</fullName>
    </submittedName>
</protein>
<dbReference type="EMBL" id="QGSV01000383">
    <property type="protein sequence ID" value="PWU43836.1"/>
    <property type="molecule type" value="Genomic_DNA"/>
</dbReference>
<keyword evidence="2" id="KW-0732">Signal</keyword>
<gene>
    <name evidence="3" type="ORF">DLJ46_28960</name>
</gene>
<dbReference type="RefSeq" id="WP_109947701.1">
    <property type="nucleotide sequence ID" value="NZ_QGSV01000383.1"/>
</dbReference>
<name>A0A317JSN1_9ACTN</name>
<dbReference type="InterPro" id="IPR015943">
    <property type="entry name" value="WD40/YVTN_repeat-like_dom_sf"/>
</dbReference>
<evidence type="ECO:0000256" key="2">
    <source>
        <dbReference type="SAM" id="SignalP"/>
    </source>
</evidence>
<evidence type="ECO:0000313" key="4">
    <source>
        <dbReference type="Proteomes" id="UP000245683"/>
    </source>
</evidence>
<dbReference type="AlphaFoldDB" id="A0A317JSN1"/>
<feature type="region of interest" description="Disordered" evidence="1">
    <location>
        <begin position="618"/>
        <end position="644"/>
    </location>
</feature>
<dbReference type="OrthoDB" id="9764804at2"/>
<keyword evidence="3" id="KW-0378">Hydrolase</keyword>
<feature type="chain" id="PRO_5038731721" evidence="2">
    <location>
        <begin position="27"/>
        <end position="877"/>
    </location>
</feature>
<keyword evidence="4" id="KW-1185">Reference proteome</keyword>
<sequence length="877" mass="92015">MSKSRWRKPAIIAGALVLTAALGGVAATNHEVLEALGLAKEPGAGLPMQPRERAEMLAGEDPAEAGEEAFEARTIAEQFAQPRYAPGIVSPGAYSAAYSQLGSLSVTKGNWGEVTKIRYDADDPRYRDYASNSSGGAGDVTGRVTGLAADKSGYVYAAGADGGVWRSSTGGGNWTPIADQLPTLSSGDLVLASDGSLWYATGEANTGGTSYVGAGVYRLGSPKSSQFSSSDRVGGSELESTVINKLRFFDGKVWAATNRGLYSHAMSSTSGSWKLEFAPNPSYLPGGANAGTANAAYKNIVNDVAGDPRDAKHVVVASAWRSGDTYNGFYETADYTAGGWTKVNPTGAIPADDIGYVTFAFSADGGKLYAINQSPSLLNKPTGNVNSYLDGIYVSNNGSPSGPWSKIADSQKLGSSGSALKQTVIGKGYGPGIQAWYNQFLTVDPANPNHLWAGLEEVYESTDAGATWKTIGPYWNFYFSCWNISDSKNTCPDSTHPDQHSVAVGDGFVYVGNDGGVYRRPINGQTNKDGHATDWKSLNDGSMDALQYYSVAVGKDPAKAGTVVSGGLQDNGASILRPGDTVMGSHFGGDGGDAQADPANGCKQVQEYTNLAMRVTENCNENPGPGTLETSTSRDIRPYTSSPGDEPARFIAPFAPDDHDANGWVAGGRHVWVNTKGYSIQDGKGWTNVFDLGAGHTATSVAVSGGTAYVGWCGPCNNDHFARGVAVGKVNDPASWHQLTLSADFPNRFVQGVGVDPANPSHAFLAINGFSRRFTEGPGAGFGHVYETTDAGATWKDVSANLPDVPASSIKELSNGALVLATDLATFYRAPGATDWQRLGTGLPLTVGMDVEYNAVDNSVYVATHGRGIWAFDLAQL</sequence>
<reference evidence="4" key="1">
    <citation type="submission" date="2018-05" db="EMBL/GenBank/DDBJ databases">
        <title>Micromonospora globispora sp. nov. and Micromonospora rugosa sp. nov., isolated from marine sediment.</title>
        <authorList>
            <person name="Carro L."/>
            <person name="Aysel V."/>
            <person name="Cetin D."/>
            <person name="Igual J.M."/>
            <person name="Klenk H.-P."/>
            <person name="Trujillo M.E."/>
            <person name="Sahin N."/>
        </authorList>
    </citation>
    <scope>NUCLEOTIDE SEQUENCE [LARGE SCALE GENOMIC DNA]</scope>
    <source>
        <strain evidence="4">S2904</strain>
    </source>
</reference>
<dbReference type="Gene3D" id="2.130.10.10">
    <property type="entry name" value="YVTN repeat-like/Quinoprotein amine dehydrogenase"/>
    <property type="match status" value="3"/>
</dbReference>
<dbReference type="SUPFAM" id="SSF110296">
    <property type="entry name" value="Oligoxyloglucan reducing end-specific cellobiohydrolase"/>
    <property type="match status" value="1"/>
</dbReference>
<evidence type="ECO:0000256" key="1">
    <source>
        <dbReference type="SAM" id="MobiDB-lite"/>
    </source>
</evidence>
<dbReference type="InterPro" id="IPR036278">
    <property type="entry name" value="Sialidase_sf"/>
</dbReference>
<dbReference type="GO" id="GO:0016787">
    <property type="term" value="F:hydrolase activity"/>
    <property type="evidence" value="ECO:0007669"/>
    <property type="project" value="UniProtKB-KW"/>
</dbReference>
<proteinExistence type="predicted"/>
<accession>A0A317JSN1</accession>
<dbReference type="SUPFAM" id="SSF50939">
    <property type="entry name" value="Sialidases"/>
    <property type="match status" value="1"/>
</dbReference>
<feature type="signal peptide" evidence="2">
    <location>
        <begin position="1"/>
        <end position="26"/>
    </location>
</feature>
<dbReference type="Proteomes" id="UP000245683">
    <property type="component" value="Unassembled WGS sequence"/>
</dbReference>
<evidence type="ECO:0000313" key="3">
    <source>
        <dbReference type="EMBL" id="PWU43836.1"/>
    </source>
</evidence>
<organism evidence="3 4">
    <name type="scientific">Micromonospora globispora</name>
    <dbReference type="NCBI Taxonomy" id="1450148"/>
    <lineage>
        <taxon>Bacteria</taxon>
        <taxon>Bacillati</taxon>
        <taxon>Actinomycetota</taxon>
        <taxon>Actinomycetes</taxon>
        <taxon>Micromonosporales</taxon>
        <taxon>Micromonosporaceae</taxon>
        <taxon>Micromonospora</taxon>
    </lineage>
</organism>